<organism evidence="1 2">
    <name type="scientific">Mucuna pruriens</name>
    <name type="common">Velvet bean</name>
    <name type="synonym">Dolichos pruriens</name>
    <dbReference type="NCBI Taxonomy" id="157652"/>
    <lineage>
        <taxon>Eukaryota</taxon>
        <taxon>Viridiplantae</taxon>
        <taxon>Streptophyta</taxon>
        <taxon>Embryophyta</taxon>
        <taxon>Tracheophyta</taxon>
        <taxon>Spermatophyta</taxon>
        <taxon>Magnoliopsida</taxon>
        <taxon>eudicotyledons</taxon>
        <taxon>Gunneridae</taxon>
        <taxon>Pentapetalae</taxon>
        <taxon>rosids</taxon>
        <taxon>fabids</taxon>
        <taxon>Fabales</taxon>
        <taxon>Fabaceae</taxon>
        <taxon>Papilionoideae</taxon>
        <taxon>50 kb inversion clade</taxon>
        <taxon>NPAAA clade</taxon>
        <taxon>indigoferoid/millettioid clade</taxon>
        <taxon>Phaseoleae</taxon>
        <taxon>Mucuna</taxon>
    </lineage>
</organism>
<accession>A0A371E8J7</accession>
<proteinExistence type="predicted"/>
<evidence type="ECO:0000313" key="2">
    <source>
        <dbReference type="Proteomes" id="UP000257109"/>
    </source>
</evidence>
<dbReference type="Proteomes" id="UP000257109">
    <property type="component" value="Unassembled WGS sequence"/>
</dbReference>
<dbReference type="EMBL" id="QJKJ01015538">
    <property type="protein sequence ID" value="RDX62364.1"/>
    <property type="molecule type" value="Genomic_DNA"/>
</dbReference>
<feature type="non-terminal residue" evidence="1">
    <location>
        <position position="1"/>
    </location>
</feature>
<dbReference type="AlphaFoldDB" id="A0A371E8J7"/>
<name>A0A371E8J7_MUCPR</name>
<protein>
    <submittedName>
        <fullName evidence="1">Uncharacterized protein</fullName>
    </submittedName>
</protein>
<sequence length="90" mass="10678">MKNLKCYNCNMRRHLIKIGKTKRMEERTMNLKCMECNDIKKNLLSIGKFDDIKCRINIKDEILKVLKDNLVVMKEEKITTNLYILLGDTL</sequence>
<reference evidence="1" key="1">
    <citation type="submission" date="2018-05" db="EMBL/GenBank/DDBJ databases">
        <title>Draft genome of Mucuna pruriens seed.</title>
        <authorList>
            <person name="Nnadi N.E."/>
            <person name="Vos R."/>
            <person name="Hasami M.H."/>
            <person name="Devisetty U.K."/>
            <person name="Aguiy J.C."/>
        </authorList>
    </citation>
    <scope>NUCLEOTIDE SEQUENCE [LARGE SCALE GENOMIC DNA]</scope>
    <source>
        <strain evidence="1">JCA_2017</strain>
    </source>
</reference>
<comment type="caution">
    <text evidence="1">The sequence shown here is derived from an EMBL/GenBank/DDBJ whole genome shotgun (WGS) entry which is preliminary data.</text>
</comment>
<evidence type="ECO:0000313" key="1">
    <source>
        <dbReference type="EMBL" id="RDX62364.1"/>
    </source>
</evidence>
<gene>
    <name evidence="1" type="ORF">CR513_59320</name>
</gene>
<keyword evidence="2" id="KW-1185">Reference proteome</keyword>